<keyword evidence="5" id="KW-1185">Reference proteome</keyword>
<dbReference type="RefSeq" id="WP_119356487.1">
    <property type="nucleotide sequence ID" value="NZ_BJXM01000014.1"/>
</dbReference>
<feature type="region of interest" description="Disordered" evidence="1">
    <location>
        <begin position="108"/>
        <end position="129"/>
    </location>
</feature>
<reference evidence="4 5" key="1">
    <citation type="submission" date="2018-08" db="EMBL/GenBank/DDBJ databases">
        <title>Meiothermus granaticius genome AF-68 sequencing project.</title>
        <authorList>
            <person name="Da Costa M.S."/>
            <person name="Albuquerque L."/>
            <person name="Raposo P."/>
            <person name="Froufe H.J.C."/>
            <person name="Barroso C.S."/>
            <person name="Egas C."/>
        </authorList>
    </citation>
    <scope>NUCLEOTIDE SEQUENCE [LARGE SCALE GENOMIC DNA]</scope>
    <source>
        <strain evidence="4 5">AF-68</strain>
    </source>
</reference>
<dbReference type="Pfam" id="PF03413">
    <property type="entry name" value="PepSY"/>
    <property type="match status" value="1"/>
</dbReference>
<feature type="signal peptide" evidence="2">
    <location>
        <begin position="1"/>
        <end position="22"/>
    </location>
</feature>
<dbReference type="InterPro" id="IPR025711">
    <property type="entry name" value="PepSY"/>
</dbReference>
<feature type="compositionally biased region" description="Acidic residues" evidence="1">
    <location>
        <begin position="114"/>
        <end position="129"/>
    </location>
</feature>
<evidence type="ECO:0000313" key="5">
    <source>
        <dbReference type="Proteomes" id="UP000266178"/>
    </source>
</evidence>
<evidence type="ECO:0000256" key="1">
    <source>
        <dbReference type="SAM" id="MobiDB-lite"/>
    </source>
</evidence>
<dbReference type="OrthoDB" id="33447at2"/>
<sequence length="129" mass="13228">MKRYGKAILLAALALLSLAAFAQQTGQSGSQHPSYRGSIPVQEGQNYASLAKVSMADAVKAAQAAVGTTAAPTKVRLGNENGYLVWEVVIAGQEIKIDAGNAQVLDRAALGGAEENDGENGGEGQGEDN</sequence>
<feature type="chain" id="PRO_5030071936" description="PepSY domain-containing protein" evidence="2">
    <location>
        <begin position="23"/>
        <end position="129"/>
    </location>
</feature>
<evidence type="ECO:0000256" key="2">
    <source>
        <dbReference type="SAM" id="SignalP"/>
    </source>
</evidence>
<evidence type="ECO:0000313" key="4">
    <source>
        <dbReference type="EMBL" id="RIH93159.1"/>
    </source>
</evidence>
<dbReference type="Gene3D" id="3.10.450.40">
    <property type="match status" value="1"/>
</dbReference>
<keyword evidence="2" id="KW-0732">Signal</keyword>
<dbReference type="Proteomes" id="UP000266178">
    <property type="component" value="Unassembled WGS sequence"/>
</dbReference>
<feature type="domain" description="PepSY" evidence="3">
    <location>
        <begin position="52"/>
        <end position="106"/>
    </location>
</feature>
<dbReference type="AlphaFoldDB" id="A0A399FCV1"/>
<proteinExistence type="predicted"/>
<name>A0A399FCV1_9DEIN</name>
<accession>A0A399FCV1</accession>
<comment type="caution">
    <text evidence="4">The sequence shown here is derived from an EMBL/GenBank/DDBJ whole genome shotgun (WGS) entry which is preliminary data.</text>
</comment>
<dbReference type="EMBL" id="QWLB01000009">
    <property type="protein sequence ID" value="RIH93159.1"/>
    <property type="molecule type" value="Genomic_DNA"/>
</dbReference>
<protein>
    <recommendedName>
        <fullName evidence="3">PepSY domain-containing protein</fullName>
    </recommendedName>
</protein>
<organism evidence="4 5">
    <name type="scientific">Meiothermus granaticius NBRC 107808</name>
    <dbReference type="NCBI Taxonomy" id="1227551"/>
    <lineage>
        <taxon>Bacteria</taxon>
        <taxon>Thermotogati</taxon>
        <taxon>Deinococcota</taxon>
        <taxon>Deinococci</taxon>
        <taxon>Thermales</taxon>
        <taxon>Thermaceae</taxon>
        <taxon>Meiothermus</taxon>
    </lineage>
</organism>
<evidence type="ECO:0000259" key="3">
    <source>
        <dbReference type="Pfam" id="PF03413"/>
    </source>
</evidence>
<gene>
    <name evidence="4" type="ORF">Mgrana_00957</name>
</gene>